<evidence type="ECO:0000256" key="3">
    <source>
        <dbReference type="ARBA" id="ARBA00022559"/>
    </source>
</evidence>
<dbReference type="PANTHER" id="PTHR42801">
    <property type="entry name" value="THIOREDOXIN-DEPENDENT PEROXIDE REDUCTASE"/>
    <property type="match status" value="1"/>
</dbReference>
<comment type="similarity">
    <text evidence="9">Belongs to the peroxiredoxin family. BCP/PrxQ subfamily.</text>
</comment>
<keyword evidence="6" id="KW-1015">Disulfide bond</keyword>
<comment type="function">
    <text evidence="1">Thiol-specific peroxidase that catalyzes the reduction of hydrogen peroxide and organic hydroperoxides to water and alcohols, respectively. Plays a role in cell protection against oxidative stress by detoxifying peroxides and as sensor of hydrogen peroxide-mediated signaling events.</text>
</comment>
<dbReference type="SUPFAM" id="SSF52833">
    <property type="entry name" value="Thioredoxin-like"/>
    <property type="match status" value="1"/>
</dbReference>
<evidence type="ECO:0000256" key="4">
    <source>
        <dbReference type="ARBA" id="ARBA00022862"/>
    </source>
</evidence>
<keyword evidence="14" id="KW-1185">Reference proteome</keyword>
<comment type="catalytic activity">
    <reaction evidence="11">
        <text>a hydroperoxide + [thioredoxin]-dithiol = an alcohol + [thioredoxin]-disulfide + H2O</text>
        <dbReference type="Rhea" id="RHEA:62620"/>
        <dbReference type="Rhea" id="RHEA-COMP:10698"/>
        <dbReference type="Rhea" id="RHEA-COMP:10700"/>
        <dbReference type="ChEBI" id="CHEBI:15377"/>
        <dbReference type="ChEBI" id="CHEBI:29950"/>
        <dbReference type="ChEBI" id="CHEBI:30879"/>
        <dbReference type="ChEBI" id="CHEBI:35924"/>
        <dbReference type="ChEBI" id="CHEBI:50058"/>
        <dbReference type="EC" id="1.11.1.24"/>
    </reaction>
</comment>
<dbReference type="EC" id="1.11.1.24" evidence="2"/>
<keyword evidence="7" id="KW-0676">Redox-active center</keyword>
<evidence type="ECO:0000256" key="5">
    <source>
        <dbReference type="ARBA" id="ARBA00023002"/>
    </source>
</evidence>
<keyword evidence="5" id="KW-0560">Oxidoreductase</keyword>
<name>A0ABY5DN24_9GAMM</name>
<dbReference type="PROSITE" id="PS51352">
    <property type="entry name" value="THIOREDOXIN_2"/>
    <property type="match status" value="1"/>
</dbReference>
<evidence type="ECO:0000256" key="11">
    <source>
        <dbReference type="ARBA" id="ARBA00049091"/>
    </source>
</evidence>
<protein>
    <recommendedName>
        <fullName evidence="2">thioredoxin-dependent peroxiredoxin</fullName>
        <ecNumber evidence="2">1.11.1.24</ecNumber>
    </recommendedName>
    <alternativeName>
        <fullName evidence="8">Thioredoxin peroxidase</fullName>
    </alternativeName>
    <alternativeName>
        <fullName evidence="10">Thioredoxin-dependent peroxiredoxin Bcp</fullName>
    </alternativeName>
</protein>
<keyword evidence="3" id="KW-0575">Peroxidase</keyword>
<dbReference type="InterPro" id="IPR013766">
    <property type="entry name" value="Thioredoxin_domain"/>
</dbReference>
<evidence type="ECO:0000256" key="2">
    <source>
        <dbReference type="ARBA" id="ARBA00013017"/>
    </source>
</evidence>
<dbReference type="PANTHER" id="PTHR42801:SF4">
    <property type="entry name" value="AHPC_TSA FAMILY PROTEIN"/>
    <property type="match status" value="1"/>
</dbReference>
<feature type="domain" description="Thioredoxin" evidence="12">
    <location>
        <begin position="1"/>
        <end position="150"/>
    </location>
</feature>
<evidence type="ECO:0000259" key="12">
    <source>
        <dbReference type="PROSITE" id="PS51352"/>
    </source>
</evidence>
<dbReference type="Proteomes" id="UP001055955">
    <property type="component" value="Chromosome"/>
</dbReference>
<evidence type="ECO:0000313" key="14">
    <source>
        <dbReference type="Proteomes" id="UP001055955"/>
    </source>
</evidence>
<organism evidence="13 14">
    <name type="scientific">Candidatus Comchoanobacter bicostacola</name>
    <dbReference type="NCBI Taxonomy" id="2919598"/>
    <lineage>
        <taxon>Bacteria</taxon>
        <taxon>Pseudomonadati</taxon>
        <taxon>Pseudomonadota</taxon>
        <taxon>Gammaproteobacteria</taxon>
        <taxon>Candidatus Comchoanobacterales</taxon>
        <taxon>Candidatus Comchoanobacteraceae</taxon>
        <taxon>Candidatus Comchoanobacter</taxon>
    </lineage>
</organism>
<evidence type="ECO:0000256" key="1">
    <source>
        <dbReference type="ARBA" id="ARBA00003330"/>
    </source>
</evidence>
<keyword evidence="4" id="KW-0049">Antioxidant</keyword>
<evidence type="ECO:0000256" key="7">
    <source>
        <dbReference type="ARBA" id="ARBA00023284"/>
    </source>
</evidence>
<evidence type="ECO:0000256" key="6">
    <source>
        <dbReference type="ARBA" id="ARBA00023157"/>
    </source>
</evidence>
<dbReference type="Pfam" id="PF00578">
    <property type="entry name" value="AhpC-TSA"/>
    <property type="match status" value="1"/>
</dbReference>
<gene>
    <name evidence="13" type="ORF">MMH89_02100</name>
</gene>
<evidence type="ECO:0000256" key="8">
    <source>
        <dbReference type="ARBA" id="ARBA00032824"/>
    </source>
</evidence>
<evidence type="ECO:0000256" key="9">
    <source>
        <dbReference type="ARBA" id="ARBA00038489"/>
    </source>
</evidence>
<evidence type="ECO:0000256" key="10">
    <source>
        <dbReference type="ARBA" id="ARBA00042639"/>
    </source>
</evidence>
<dbReference type="InterPro" id="IPR000866">
    <property type="entry name" value="AhpC/TSA"/>
</dbReference>
<accession>A0ABY5DN24</accession>
<dbReference type="Gene3D" id="3.40.30.10">
    <property type="entry name" value="Glutaredoxin"/>
    <property type="match status" value="1"/>
</dbReference>
<dbReference type="EMBL" id="CP092900">
    <property type="protein sequence ID" value="UTC24940.1"/>
    <property type="molecule type" value="Genomic_DNA"/>
</dbReference>
<proteinExistence type="inferred from homology"/>
<dbReference type="InterPro" id="IPR050924">
    <property type="entry name" value="Peroxiredoxin_BCP/PrxQ"/>
</dbReference>
<reference evidence="13 14" key="1">
    <citation type="journal article" date="2022" name="Nat. Microbiol.">
        <title>The microbiome of a bacterivorous marine choanoflagellate contains a resource-demanding obligate bacterial associate.</title>
        <authorList>
            <person name="Needham D.M."/>
            <person name="Poirier C."/>
            <person name="Bachy C."/>
            <person name="George E.E."/>
            <person name="Wilken S."/>
            <person name="Yung C.C.M."/>
            <person name="Limardo A.J."/>
            <person name="Morando M."/>
            <person name="Sudek L."/>
            <person name="Malmstrom R.R."/>
            <person name="Keeling P.J."/>
            <person name="Santoro A.E."/>
            <person name="Worden A.Z."/>
        </authorList>
    </citation>
    <scope>NUCLEOTIDE SEQUENCE [LARGE SCALE GENOMIC DNA]</scope>
    <source>
        <strain evidence="13 14">Comchoano-1</strain>
    </source>
</reference>
<dbReference type="InterPro" id="IPR036249">
    <property type="entry name" value="Thioredoxin-like_sf"/>
</dbReference>
<dbReference type="CDD" id="cd03017">
    <property type="entry name" value="PRX_BCP"/>
    <property type="match status" value="1"/>
</dbReference>
<dbReference type="RefSeq" id="WP_258568729.1">
    <property type="nucleotide sequence ID" value="NZ_CP092900.1"/>
</dbReference>
<evidence type="ECO:0000313" key="13">
    <source>
        <dbReference type="EMBL" id="UTC24940.1"/>
    </source>
</evidence>
<sequence length="152" mass="17357">MIDLNQEVIIDSGQPVKLGALYSDKLLIYFYPKDMTSGCTKQAVLFQEQQERFNSLGCKIVGVSRDSIKRHNKFKQTYGLTFDLIADTQEQLCHQFKVMAEKSMYGKTYLGIVRSSFLLDKKGAILKEWRNVKVASHMVSLLSEVKVLINVE</sequence>